<dbReference type="Proteomes" id="UP001596500">
    <property type="component" value="Unassembled WGS sequence"/>
</dbReference>
<keyword evidence="3" id="KW-1185">Reference proteome</keyword>
<sequence>MWRKRGQASDDGIKGTVSTFRDVPQLVGIGHDVNVRGPFLRRVLRKAERHGDMAVFDEQEPRLAIDGNGKQGAFKGPLFGDPFQKGPDAGAPHNGTDGCADFSAPIGQQDGLFG</sequence>
<gene>
    <name evidence="2" type="ORF">ACFQNG_01040</name>
</gene>
<accession>A0ABW2RFK6</accession>
<feature type="region of interest" description="Disordered" evidence="1">
    <location>
        <begin position="67"/>
        <end position="114"/>
    </location>
</feature>
<comment type="caution">
    <text evidence="2">The sequence shown here is derived from an EMBL/GenBank/DDBJ whole genome shotgun (WGS) entry which is preliminary data.</text>
</comment>
<evidence type="ECO:0000313" key="3">
    <source>
        <dbReference type="Proteomes" id="UP001596500"/>
    </source>
</evidence>
<reference evidence="3" key="1">
    <citation type="journal article" date="2019" name="Int. J. Syst. Evol. Microbiol.">
        <title>The Global Catalogue of Microorganisms (GCM) 10K type strain sequencing project: providing services to taxonomists for standard genome sequencing and annotation.</title>
        <authorList>
            <consortium name="The Broad Institute Genomics Platform"/>
            <consortium name="The Broad Institute Genome Sequencing Center for Infectious Disease"/>
            <person name="Wu L."/>
            <person name="Ma J."/>
        </authorList>
    </citation>
    <scope>NUCLEOTIDE SEQUENCE [LARGE SCALE GENOMIC DNA]</scope>
    <source>
        <strain evidence="3">CGMCC 1.12942</strain>
    </source>
</reference>
<evidence type="ECO:0000256" key="1">
    <source>
        <dbReference type="SAM" id="MobiDB-lite"/>
    </source>
</evidence>
<dbReference type="EMBL" id="JBHTBW010000004">
    <property type="protein sequence ID" value="MFC7439753.1"/>
    <property type="molecule type" value="Genomic_DNA"/>
</dbReference>
<organism evidence="2 3">
    <name type="scientific">Laceyella putida</name>
    <dbReference type="NCBI Taxonomy" id="110101"/>
    <lineage>
        <taxon>Bacteria</taxon>
        <taxon>Bacillati</taxon>
        <taxon>Bacillota</taxon>
        <taxon>Bacilli</taxon>
        <taxon>Bacillales</taxon>
        <taxon>Thermoactinomycetaceae</taxon>
        <taxon>Laceyella</taxon>
    </lineage>
</organism>
<name>A0ABW2RFK6_9BACL</name>
<evidence type="ECO:0000313" key="2">
    <source>
        <dbReference type="EMBL" id="MFC7439753.1"/>
    </source>
</evidence>
<dbReference type="RefSeq" id="WP_379862937.1">
    <property type="nucleotide sequence ID" value="NZ_JBHTBW010000004.1"/>
</dbReference>
<proteinExistence type="predicted"/>
<protein>
    <submittedName>
        <fullName evidence="2">Uncharacterized protein</fullName>
    </submittedName>
</protein>